<proteinExistence type="predicted"/>
<name>A0AAV4DML5_9GAST</name>
<evidence type="ECO:0000313" key="2">
    <source>
        <dbReference type="Proteomes" id="UP000735302"/>
    </source>
</evidence>
<accession>A0AAV4DML5</accession>
<gene>
    <name evidence="1" type="ORF">PoB_007191900</name>
</gene>
<evidence type="ECO:0000313" key="1">
    <source>
        <dbReference type="EMBL" id="GFO45414.1"/>
    </source>
</evidence>
<comment type="caution">
    <text evidence="1">The sequence shown here is derived from an EMBL/GenBank/DDBJ whole genome shotgun (WGS) entry which is preliminary data.</text>
</comment>
<dbReference type="EMBL" id="BLXT01008059">
    <property type="protein sequence ID" value="GFO45414.1"/>
    <property type="molecule type" value="Genomic_DNA"/>
</dbReference>
<keyword evidence="2" id="KW-1185">Reference proteome</keyword>
<dbReference type="AlphaFoldDB" id="A0AAV4DML5"/>
<dbReference type="Proteomes" id="UP000735302">
    <property type="component" value="Unassembled WGS sequence"/>
</dbReference>
<sequence length="84" mass="9107">MIFSPLGQNNGYVYGCPSVSPRPGKEHALTSTRSAAPNSTLIILTTPPALQKISLIAFMACQEGKDNQRAIYALLYTYGSLDSW</sequence>
<organism evidence="1 2">
    <name type="scientific">Plakobranchus ocellatus</name>
    <dbReference type="NCBI Taxonomy" id="259542"/>
    <lineage>
        <taxon>Eukaryota</taxon>
        <taxon>Metazoa</taxon>
        <taxon>Spiralia</taxon>
        <taxon>Lophotrochozoa</taxon>
        <taxon>Mollusca</taxon>
        <taxon>Gastropoda</taxon>
        <taxon>Heterobranchia</taxon>
        <taxon>Euthyneura</taxon>
        <taxon>Panpulmonata</taxon>
        <taxon>Sacoglossa</taxon>
        <taxon>Placobranchoidea</taxon>
        <taxon>Plakobranchidae</taxon>
        <taxon>Plakobranchus</taxon>
    </lineage>
</organism>
<reference evidence="1 2" key="1">
    <citation type="journal article" date="2021" name="Elife">
        <title>Chloroplast acquisition without the gene transfer in kleptoplastic sea slugs, Plakobranchus ocellatus.</title>
        <authorList>
            <person name="Maeda T."/>
            <person name="Takahashi S."/>
            <person name="Yoshida T."/>
            <person name="Shimamura S."/>
            <person name="Takaki Y."/>
            <person name="Nagai Y."/>
            <person name="Toyoda A."/>
            <person name="Suzuki Y."/>
            <person name="Arimoto A."/>
            <person name="Ishii H."/>
            <person name="Satoh N."/>
            <person name="Nishiyama T."/>
            <person name="Hasebe M."/>
            <person name="Maruyama T."/>
            <person name="Minagawa J."/>
            <person name="Obokata J."/>
            <person name="Shigenobu S."/>
        </authorList>
    </citation>
    <scope>NUCLEOTIDE SEQUENCE [LARGE SCALE GENOMIC DNA]</scope>
</reference>
<protein>
    <submittedName>
        <fullName evidence="1">Uncharacterized protein</fullName>
    </submittedName>
</protein>